<dbReference type="PROSITE" id="PS50966">
    <property type="entry name" value="ZF_SWIM"/>
    <property type="match status" value="1"/>
</dbReference>
<evidence type="ECO:0000313" key="5">
    <source>
        <dbReference type="Proteomes" id="UP001165283"/>
    </source>
</evidence>
<keyword evidence="5" id="KW-1185">Reference proteome</keyword>
<dbReference type="Proteomes" id="UP001165283">
    <property type="component" value="Unassembled WGS sequence"/>
</dbReference>
<keyword evidence="1" id="KW-0479">Metal-binding</keyword>
<evidence type="ECO:0000256" key="2">
    <source>
        <dbReference type="SAM" id="MobiDB-lite"/>
    </source>
</evidence>
<comment type="caution">
    <text evidence="4">The sequence shown here is derived from an EMBL/GenBank/DDBJ whole genome shotgun (WGS) entry which is preliminary data.</text>
</comment>
<name>A0ABT0ZRZ6_9PSEU</name>
<feature type="region of interest" description="Disordered" evidence="2">
    <location>
        <begin position="1"/>
        <end position="21"/>
    </location>
</feature>
<organism evidence="4 5">
    <name type="scientific">Pseudonocardia humida</name>
    <dbReference type="NCBI Taxonomy" id="2800819"/>
    <lineage>
        <taxon>Bacteria</taxon>
        <taxon>Bacillati</taxon>
        <taxon>Actinomycetota</taxon>
        <taxon>Actinomycetes</taxon>
        <taxon>Pseudonocardiales</taxon>
        <taxon>Pseudonocardiaceae</taxon>
        <taxon>Pseudonocardia</taxon>
    </lineage>
</organism>
<dbReference type="InterPro" id="IPR007527">
    <property type="entry name" value="Znf_SWIM"/>
</dbReference>
<gene>
    <name evidence="4" type="ORF">KDL28_00355</name>
</gene>
<dbReference type="EMBL" id="JAGSOV010000001">
    <property type="protein sequence ID" value="MCO1653497.1"/>
    <property type="molecule type" value="Genomic_DNA"/>
</dbReference>
<feature type="domain" description="SWIM-type" evidence="3">
    <location>
        <begin position="149"/>
        <end position="183"/>
    </location>
</feature>
<dbReference type="PANTHER" id="PTHR38133">
    <property type="entry name" value="SLR1429 PROTEIN"/>
    <property type="match status" value="1"/>
</dbReference>
<keyword evidence="1" id="KW-0862">Zinc</keyword>
<reference evidence="4" key="1">
    <citation type="submission" date="2021-04" db="EMBL/GenBank/DDBJ databases">
        <title>Pseudonocardia sp. nov., isolated from sandy soil of mangrove forest.</title>
        <authorList>
            <person name="Zan Z."/>
            <person name="Huang R."/>
            <person name="Liu W."/>
        </authorList>
    </citation>
    <scope>NUCLEOTIDE SEQUENCE</scope>
    <source>
        <strain evidence="4">S2-4</strain>
    </source>
</reference>
<protein>
    <submittedName>
        <fullName evidence="4">SWIM zinc finger family protein</fullName>
    </submittedName>
</protein>
<evidence type="ECO:0000313" key="4">
    <source>
        <dbReference type="EMBL" id="MCO1653497.1"/>
    </source>
</evidence>
<evidence type="ECO:0000259" key="3">
    <source>
        <dbReference type="PROSITE" id="PS50966"/>
    </source>
</evidence>
<accession>A0ABT0ZRZ6</accession>
<dbReference type="PANTHER" id="PTHR38133:SF1">
    <property type="entry name" value="SLR1429 PROTEIN"/>
    <property type="match status" value="1"/>
</dbReference>
<evidence type="ECO:0000256" key="1">
    <source>
        <dbReference type="PROSITE-ProRule" id="PRU00325"/>
    </source>
</evidence>
<dbReference type="RefSeq" id="WP_252435082.1">
    <property type="nucleotide sequence ID" value="NZ_JAGSOV010000001.1"/>
</dbReference>
<keyword evidence="1" id="KW-0863">Zinc-finger</keyword>
<sequence>MADPRGDAGEQPAEPDPFWWRDEVPRRPLPVEGGIQIARTRGPVARTWWSRRFIGVLEELGVGGRLSRGRSYARAGQIVSLEVGPGGAGAEVQGSRPRPYRARIGIPTFGKAEWAAVTDALAGEASYAAMLLAGEMPHAIEEVFAGVGLSLFPDSASDIVMDCTCPDHAVPCKHLAAVFYVLAEQFDADPFRILALRGRDRDALLDDLRERRSTAAREAGSAAADGAAPLVELLDRFYTGGVRSARLVGSRTPPDALLDQLPDFMITVRGEQVKELLRSAYRALDGRD</sequence>
<dbReference type="Pfam" id="PF04434">
    <property type="entry name" value="SWIM"/>
    <property type="match status" value="1"/>
</dbReference>
<proteinExistence type="predicted"/>